<dbReference type="InterPro" id="IPR037524">
    <property type="entry name" value="PA14/GLEYA"/>
</dbReference>
<dbReference type="NCBIfam" id="TIGR02148">
    <property type="entry name" value="Fibro_Slime"/>
    <property type="match status" value="1"/>
</dbReference>
<evidence type="ECO:0000313" key="9">
    <source>
        <dbReference type="Proteomes" id="UP000076078"/>
    </source>
</evidence>
<evidence type="ECO:0000256" key="4">
    <source>
        <dbReference type="SAM" id="MobiDB-lite"/>
    </source>
</evidence>
<dbReference type="InterPro" id="IPR011874">
    <property type="entry name" value="Fibro_Slime"/>
</dbReference>
<keyword evidence="5" id="KW-0472">Membrane</keyword>
<dbReference type="AlphaFoldDB" id="A0A151Z789"/>
<dbReference type="InterPro" id="IPR051154">
    <property type="entry name" value="Prespore-cell_inducing_factor"/>
</dbReference>
<keyword evidence="5" id="KW-1133">Transmembrane helix</keyword>
<evidence type="ECO:0000256" key="3">
    <source>
        <dbReference type="ARBA" id="ARBA00023180"/>
    </source>
</evidence>
<keyword evidence="2 6" id="KW-0732">Signal</keyword>
<dbReference type="OMA" id="PYHNYHF"/>
<dbReference type="OrthoDB" id="19087at2759"/>
<evidence type="ECO:0000256" key="1">
    <source>
        <dbReference type="ARBA" id="ARBA00008709"/>
    </source>
</evidence>
<dbReference type="InterPro" id="IPR011658">
    <property type="entry name" value="PA14_dom"/>
</dbReference>
<dbReference type="PANTHER" id="PTHR31137:SF31">
    <property type="entry name" value="PROTEIN PSIH-RELATED"/>
    <property type="match status" value="1"/>
</dbReference>
<dbReference type="InParanoid" id="A0A151Z789"/>
<feature type="region of interest" description="Disordered" evidence="4">
    <location>
        <begin position="679"/>
        <end position="698"/>
    </location>
</feature>
<dbReference type="Pfam" id="PF07691">
    <property type="entry name" value="PA14"/>
    <property type="match status" value="1"/>
</dbReference>
<evidence type="ECO:0000256" key="5">
    <source>
        <dbReference type="SAM" id="Phobius"/>
    </source>
</evidence>
<name>A0A151Z789_TIELA</name>
<dbReference type="PANTHER" id="PTHR31137">
    <property type="entry name" value="PROTEIN PSIB-RELATED-RELATED"/>
    <property type="match status" value="1"/>
</dbReference>
<dbReference type="InterPro" id="IPR001673">
    <property type="entry name" value="S_mold_repeat"/>
</dbReference>
<feature type="transmembrane region" description="Helical" evidence="5">
    <location>
        <begin position="631"/>
        <end position="653"/>
    </location>
</feature>
<evidence type="ECO:0000259" key="7">
    <source>
        <dbReference type="PROSITE" id="PS51820"/>
    </source>
</evidence>
<accession>A0A151Z789</accession>
<protein>
    <submittedName>
        <fullName evidence="8">PA14 domain-containing protein</fullName>
    </submittedName>
</protein>
<proteinExistence type="inferred from homology"/>
<sequence>MKLFIITICIFSVFLNINIYNCQVAPPPTIDVSGYIYDHHPVLNPNFEVSVDTTMVPDMVLQDLNQTSRVPTWNPNQKSSYTGMIKPERFKEFFLPTGGQFNIEMPITLTLVKNSENIYSKVDPAFFPIDNKGFDTMAWSKNYKYYDDNGVPHNFHFCLKFNHLFTYRGVEEFKFTGDDDVWVFINNKLVIDLGGVHVPKSASVKLYELNGLVVNNTYNFDFFYCERHTSQSSLRIDTSIKTFCPLDFCGVCNGNGACCDAKRDCDDGNPCTIDKCPPPYSPGMTKDNFKCTHEPMKCPGNSSICATGFCDNGQCKTSLCESNDFCTKSICNPNAGGCYTEPRCKGDKCNTPLCNGQDKTCSLVPIQCDSSKCPDKCMDYTCDLSTGGWVGTPTKKCQSSNVCKPSFCNPTSGLCEEKPVVNCTCNCEKKKCKDSICNQETGQCSWVDTDVSDGIECTDDSCDLNTGLPVHTPKDCLKFGECSSCKVGICGQDDMLCNDYNLCTLDVCNPNLTCSHTKISCDDGNPCTVDSCNATSGCVHEPVVCPDLGGCQVGVCRIDRGGCVLEPRQCPIPADFCRTTVCTEPIGCVEFDRECVPENPRCQKGICNNETRECTSKDYDPAPFICSTAKVVSTSVIAGVSVAGAVALGLAIFGGKKGYDHWKETRGNTISMASSNPLYEANTSTNGENPLYNNNTAN</sequence>
<dbReference type="GO" id="GO:0005576">
    <property type="term" value="C:extracellular region"/>
    <property type="evidence" value="ECO:0007669"/>
    <property type="project" value="TreeGrafter"/>
</dbReference>
<dbReference type="Pfam" id="PF00526">
    <property type="entry name" value="Dicty_CTDC"/>
    <property type="match status" value="5"/>
</dbReference>
<comment type="caution">
    <text evidence="8">The sequence shown here is derived from an EMBL/GenBank/DDBJ whole genome shotgun (WGS) entry which is preliminary data.</text>
</comment>
<evidence type="ECO:0000256" key="6">
    <source>
        <dbReference type="SAM" id="SignalP"/>
    </source>
</evidence>
<feature type="signal peptide" evidence="6">
    <location>
        <begin position="1"/>
        <end position="24"/>
    </location>
</feature>
<keyword evidence="3" id="KW-0325">Glycoprotein</keyword>
<reference evidence="8 9" key="1">
    <citation type="submission" date="2015-12" db="EMBL/GenBank/DDBJ databases">
        <title>Dictyostelia acquired genes for synthesis and detection of signals that induce cell-type specialization by lateral gene transfer from prokaryotes.</title>
        <authorList>
            <person name="Gloeckner G."/>
            <person name="Schaap P."/>
        </authorList>
    </citation>
    <scope>NUCLEOTIDE SEQUENCE [LARGE SCALE GENOMIC DNA]</scope>
    <source>
        <strain evidence="8 9">TK</strain>
    </source>
</reference>
<organism evidence="8 9">
    <name type="scientific">Tieghemostelium lacteum</name>
    <name type="common">Slime mold</name>
    <name type="synonym">Dictyostelium lacteum</name>
    <dbReference type="NCBI Taxonomy" id="361077"/>
    <lineage>
        <taxon>Eukaryota</taxon>
        <taxon>Amoebozoa</taxon>
        <taxon>Evosea</taxon>
        <taxon>Eumycetozoa</taxon>
        <taxon>Dictyostelia</taxon>
        <taxon>Dictyosteliales</taxon>
        <taxon>Raperosteliaceae</taxon>
        <taxon>Tieghemostelium</taxon>
    </lineage>
</organism>
<evidence type="ECO:0000256" key="2">
    <source>
        <dbReference type="ARBA" id="ARBA00022729"/>
    </source>
</evidence>
<gene>
    <name evidence="8" type="ORF">DLAC_09620</name>
</gene>
<dbReference type="PROSITE" id="PS51820">
    <property type="entry name" value="PA14"/>
    <property type="match status" value="1"/>
</dbReference>
<feature type="chain" id="PRO_5007592911" evidence="6">
    <location>
        <begin position="25"/>
        <end position="698"/>
    </location>
</feature>
<comment type="similarity">
    <text evidence="1">Belongs to the prespore-cell-inducing factor family.</text>
</comment>
<keyword evidence="9" id="KW-1185">Reference proteome</keyword>
<keyword evidence="5" id="KW-0812">Transmembrane</keyword>
<dbReference type="EMBL" id="LODT01000039">
    <property type="protein sequence ID" value="KYQ89654.1"/>
    <property type="molecule type" value="Genomic_DNA"/>
</dbReference>
<evidence type="ECO:0000313" key="8">
    <source>
        <dbReference type="EMBL" id="KYQ89654.1"/>
    </source>
</evidence>
<dbReference type="SMART" id="SM00758">
    <property type="entry name" value="PA14"/>
    <property type="match status" value="1"/>
</dbReference>
<dbReference type="Proteomes" id="UP000076078">
    <property type="component" value="Unassembled WGS sequence"/>
</dbReference>
<feature type="domain" description="PA14" evidence="7">
    <location>
        <begin position="111"/>
        <end position="255"/>
    </location>
</feature>